<evidence type="ECO:0000313" key="2">
    <source>
        <dbReference type="EMBL" id="CAK0853066.1"/>
    </source>
</evidence>
<evidence type="ECO:0000313" key="3">
    <source>
        <dbReference type="Proteomes" id="UP001189429"/>
    </source>
</evidence>
<accession>A0ABN9U357</accession>
<gene>
    <name evidence="2" type="ORF">PCOR1329_LOCUS44664</name>
</gene>
<feature type="non-terminal residue" evidence="2">
    <location>
        <position position="1"/>
    </location>
</feature>
<evidence type="ECO:0000256" key="1">
    <source>
        <dbReference type="SAM" id="MobiDB-lite"/>
    </source>
</evidence>
<protein>
    <submittedName>
        <fullName evidence="2">Uncharacterized protein</fullName>
    </submittedName>
</protein>
<dbReference type="Proteomes" id="UP001189429">
    <property type="component" value="Unassembled WGS sequence"/>
</dbReference>
<reference evidence="2" key="1">
    <citation type="submission" date="2023-10" db="EMBL/GenBank/DDBJ databases">
        <authorList>
            <person name="Chen Y."/>
            <person name="Shah S."/>
            <person name="Dougan E. K."/>
            <person name="Thang M."/>
            <person name="Chan C."/>
        </authorList>
    </citation>
    <scope>NUCLEOTIDE SEQUENCE [LARGE SCALE GENOMIC DNA]</scope>
</reference>
<feature type="region of interest" description="Disordered" evidence="1">
    <location>
        <begin position="108"/>
        <end position="145"/>
    </location>
</feature>
<name>A0ABN9U357_9DINO</name>
<sequence length="164" mass="17300">ARGGFVDGLGAPRRGDLRATSDCLFLVLGAAGFAKVISGHRSAHAFAAQYARKFGRASTGAPRTTWWTPAPWTSRERALFAPGVLRCPQPRRGSSRASEVARRALDVYGRPPSAAPGGSHTAPLPRSRSPWGGPAPARWPPRPAACRDWAARGGAIAVRRGAAQ</sequence>
<dbReference type="EMBL" id="CAUYUJ010015370">
    <property type="protein sequence ID" value="CAK0853066.1"/>
    <property type="molecule type" value="Genomic_DNA"/>
</dbReference>
<organism evidence="2 3">
    <name type="scientific">Prorocentrum cordatum</name>
    <dbReference type="NCBI Taxonomy" id="2364126"/>
    <lineage>
        <taxon>Eukaryota</taxon>
        <taxon>Sar</taxon>
        <taxon>Alveolata</taxon>
        <taxon>Dinophyceae</taxon>
        <taxon>Prorocentrales</taxon>
        <taxon>Prorocentraceae</taxon>
        <taxon>Prorocentrum</taxon>
    </lineage>
</organism>
<keyword evidence="3" id="KW-1185">Reference proteome</keyword>
<feature type="non-terminal residue" evidence="2">
    <location>
        <position position="164"/>
    </location>
</feature>
<proteinExistence type="predicted"/>
<comment type="caution">
    <text evidence="2">The sequence shown here is derived from an EMBL/GenBank/DDBJ whole genome shotgun (WGS) entry which is preliminary data.</text>
</comment>